<dbReference type="EMBL" id="SWLB01000003">
    <property type="protein sequence ID" value="KAF3339538.1"/>
    <property type="molecule type" value="Genomic_DNA"/>
</dbReference>
<dbReference type="GO" id="GO:0003676">
    <property type="term" value="F:nucleic acid binding"/>
    <property type="evidence" value="ECO:0007669"/>
    <property type="project" value="InterPro"/>
</dbReference>
<dbReference type="InterPro" id="IPR001878">
    <property type="entry name" value="Znf_CCHC"/>
</dbReference>
<dbReference type="Gene3D" id="4.10.60.10">
    <property type="entry name" value="Zinc finger, CCHC-type"/>
    <property type="match status" value="1"/>
</dbReference>
<evidence type="ECO:0000256" key="1">
    <source>
        <dbReference type="PROSITE-ProRule" id="PRU00047"/>
    </source>
</evidence>
<keyword evidence="5" id="KW-1185">Reference proteome</keyword>
<organism evidence="4 5">
    <name type="scientific">Carex littledalei</name>
    <dbReference type="NCBI Taxonomy" id="544730"/>
    <lineage>
        <taxon>Eukaryota</taxon>
        <taxon>Viridiplantae</taxon>
        <taxon>Streptophyta</taxon>
        <taxon>Embryophyta</taxon>
        <taxon>Tracheophyta</taxon>
        <taxon>Spermatophyta</taxon>
        <taxon>Magnoliopsida</taxon>
        <taxon>Liliopsida</taxon>
        <taxon>Poales</taxon>
        <taxon>Cyperaceae</taxon>
        <taxon>Cyperoideae</taxon>
        <taxon>Cariceae</taxon>
        <taxon>Carex</taxon>
        <taxon>Carex subgen. Euthyceras</taxon>
    </lineage>
</organism>
<keyword evidence="1" id="KW-0863">Zinc-finger</keyword>
<reference evidence="4" key="1">
    <citation type="submission" date="2020-01" db="EMBL/GenBank/DDBJ databases">
        <title>Genome sequence of Kobresia littledalei, the first chromosome-level genome in the family Cyperaceae.</title>
        <authorList>
            <person name="Qu G."/>
        </authorList>
    </citation>
    <scope>NUCLEOTIDE SEQUENCE</scope>
    <source>
        <strain evidence="4">C.B.Clarke</strain>
        <tissue evidence="4">Leaf</tissue>
    </source>
</reference>
<feature type="compositionally biased region" description="Basic and acidic residues" evidence="2">
    <location>
        <begin position="515"/>
        <end position="529"/>
    </location>
</feature>
<feature type="compositionally biased region" description="Basic and acidic residues" evidence="2">
    <location>
        <begin position="13"/>
        <end position="38"/>
    </location>
</feature>
<feature type="region of interest" description="Disordered" evidence="2">
    <location>
        <begin position="225"/>
        <end position="255"/>
    </location>
</feature>
<dbReference type="GO" id="GO:0008270">
    <property type="term" value="F:zinc ion binding"/>
    <property type="evidence" value="ECO:0007669"/>
    <property type="project" value="UniProtKB-KW"/>
</dbReference>
<feature type="domain" description="CCHC-type" evidence="3">
    <location>
        <begin position="188"/>
        <end position="205"/>
    </location>
</feature>
<accession>A0A833VXD6</accession>
<dbReference type="OrthoDB" id="10050052at2759"/>
<feature type="compositionally biased region" description="Polar residues" evidence="2">
    <location>
        <begin position="530"/>
        <end position="539"/>
    </location>
</feature>
<dbReference type="Proteomes" id="UP000623129">
    <property type="component" value="Unassembled WGS sequence"/>
</dbReference>
<gene>
    <name evidence="4" type="ORF">FCM35_KLT15309</name>
</gene>
<feature type="region of interest" description="Disordered" evidence="2">
    <location>
        <begin position="469"/>
        <end position="539"/>
    </location>
</feature>
<dbReference type="SMART" id="SM00343">
    <property type="entry name" value="ZnF_C2HC"/>
    <property type="match status" value="2"/>
</dbReference>
<dbReference type="SUPFAM" id="SSF57756">
    <property type="entry name" value="Retrovirus zinc finger-like domains"/>
    <property type="match status" value="1"/>
</dbReference>
<comment type="caution">
    <text evidence="4">The sequence shown here is derived from an EMBL/GenBank/DDBJ whole genome shotgun (WGS) entry which is preliminary data.</text>
</comment>
<feature type="region of interest" description="Disordered" evidence="2">
    <location>
        <begin position="8"/>
        <end position="38"/>
    </location>
</feature>
<protein>
    <submittedName>
        <fullName evidence="4">Gag polyprotein</fullName>
    </submittedName>
</protein>
<proteinExistence type="predicted"/>
<dbReference type="InterPro" id="IPR036875">
    <property type="entry name" value="Znf_CCHC_sf"/>
</dbReference>
<evidence type="ECO:0000256" key="2">
    <source>
        <dbReference type="SAM" id="MobiDB-lite"/>
    </source>
</evidence>
<feature type="compositionally biased region" description="Basic residues" evidence="2">
    <location>
        <begin position="234"/>
        <end position="253"/>
    </location>
</feature>
<keyword evidence="1" id="KW-0479">Metal-binding</keyword>
<dbReference type="AlphaFoldDB" id="A0A833VXD6"/>
<evidence type="ECO:0000259" key="3">
    <source>
        <dbReference type="PROSITE" id="PS50158"/>
    </source>
</evidence>
<sequence>MAIREAIFNGGETIDKTKTTLHQDRTGEEESHDKDDNRKVSVKLPTLIIPNLGNFQEEENIFRVGEHPILRVIPSTNNEEQDSLQRIQIQPPSINISQQGNNALSPSQLKINSESKRGQGLETAAHNENLEGWTLVTRRKKRSTPQASPHRRNQQSYMHIHATKLRQQQKCFKCLMKGHIQAACRNPRRCLHCNLTGHIVRHCPSMPGGSSRVSQGSNIPFKERSVPTKETHIHNRHSQKHPHNPPHHQKSQRKNMEAPRNWLTMAMNEPGELWQERPHHLNVYLAPRAELSPANLFLERSAFVFAGPGRSDPYLKQRIVNCMGRQFHCDASEFGVFIIDEDFGDLLIIFPTADMAATAIEQGSFYLGNNIEIALHPYSPDLQLAFDPMGGRARIRLYGVPLNHWNRLDMATLVAGFGYPLRVAPYFTNGNYQYLTMLVACKKAEEVPFFLKLKVNPYKTNIRVEMEGWLSNQRPPPPNYGNDTTDRRYRGRNRQRDNTSGTRDNSPRRSPPARRNRDQERNRGQRNDGNRSSAGSNRTRAAHDWIVDLKRKLIETGLLTGEVQTQQGGMQGPALLQSQQDLNGSSALEIFGGGDTTMTNKSGTGFKYRFTKTTISDGNQFISGTMAVASHEFLPTGELKFMCFEKGKLTEKLNSAEYFQETEMGYNIIYGNGVSGPKRASLQLIEEGQASGFGLEQGQSSNALANSLDVPILQVLQNQGADENQGPPPGFDFPTYAANSQQELAVNEPPVQQGAGTQQELNATIQQVRKSARLTEKYSGGRVRYNSGKRKYKRGNAKFKPVRLEYQNSLEPLDKEQAVKVIEMAGVRLFGKIDEEVEKIVFK</sequence>
<name>A0A833VXD6_9POAL</name>
<evidence type="ECO:0000313" key="5">
    <source>
        <dbReference type="Proteomes" id="UP000623129"/>
    </source>
</evidence>
<dbReference type="PROSITE" id="PS50158">
    <property type="entry name" value="ZF_CCHC"/>
    <property type="match status" value="1"/>
</dbReference>
<evidence type="ECO:0000313" key="4">
    <source>
        <dbReference type="EMBL" id="KAF3339538.1"/>
    </source>
</evidence>
<keyword evidence="1" id="KW-0862">Zinc</keyword>